<sequence>MRPTRLERHLKQHTLILKTKHFFSAKAESLKRMKLNNWEVIAQVYRSISKLHLIAKQEKPHTIILGEDAEQKMKSTSLSNNTVKRRIDDILADIKSQIINKVKLSPFFVIICDEYTNIVNCA</sequence>
<proteinExistence type="predicted"/>
<evidence type="ECO:0000313" key="2">
    <source>
        <dbReference type="Proteomes" id="UP001152888"/>
    </source>
</evidence>
<dbReference type="Proteomes" id="UP001152888">
    <property type="component" value="Unassembled WGS sequence"/>
</dbReference>
<dbReference type="EMBL" id="CAKOFQ010006658">
    <property type="protein sequence ID" value="CAH1955090.1"/>
    <property type="molecule type" value="Genomic_DNA"/>
</dbReference>
<keyword evidence="2" id="KW-1185">Reference proteome</keyword>
<dbReference type="OrthoDB" id="1101576at2759"/>
<protein>
    <submittedName>
        <fullName evidence="1">Uncharacterized protein</fullName>
    </submittedName>
</protein>
<evidence type="ECO:0000313" key="1">
    <source>
        <dbReference type="EMBL" id="CAH1955090.1"/>
    </source>
</evidence>
<accession>A0A9P0JLB5</accession>
<gene>
    <name evidence="1" type="ORF">ACAOBT_LOCUS895</name>
</gene>
<dbReference type="AlphaFoldDB" id="A0A9P0JLB5"/>
<comment type="caution">
    <text evidence="1">The sequence shown here is derived from an EMBL/GenBank/DDBJ whole genome shotgun (WGS) entry which is preliminary data.</text>
</comment>
<organism evidence="1 2">
    <name type="scientific">Acanthoscelides obtectus</name>
    <name type="common">Bean weevil</name>
    <name type="synonym">Bruchus obtectus</name>
    <dbReference type="NCBI Taxonomy" id="200917"/>
    <lineage>
        <taxon>Eukaryota</taxon>
        <taxon>Metazoa</taxon>
        <taxon>Ecdysozoa</taxon>
        <taxon>Arthropoda</taxon>
        <taxon>Hexapoda</taxon>
        <taxon>Insecta</taxon>
        <taxon>Pterygota</taxon>
        <taxon>Neoptera</taxon>
        <taxon>Endopterygota</taxon>
        <taxon>Coleoptera</taxon>
        <taxon>Polyphaga</taxon>
        <taxon>Cucujiformia</taxon>
        <taxon>Chrysomeloidea</taxon>
        <taxon>Chrysomelidae</taxon>
        <taxon>Bruchinae</taxon>
        <taxon>Bruchini</taxon>
        <taxon>Acanthoscelides</taxon>
    </lineage>
</organism>
<dbReference type="PANTHER" id="PTHR45913">
    <property type="entry name" value="EPM2A-INTERACTING PROTEIN 1"/>
    <property type="match status" value="1"/>
</dbReference>
<reference evidence="1" key="1">
    <citation type="submission" date="2022-03" db="EMBL/GenBank/DDBJ databases">
        <authorList>
            <person name="Sayadi A."/>
        </authorList>
    </citation>
    <scope>NUCLEOTIDE SEQUENCE</scope>
</reference>
<name>A0A9P0JLB5_ACAOB</name>
<dbReference type="PANTHER" id="PTHR45913:SF19">
    <property type="entry name" value="LOW QUALITY PROTEIN: ZINC FINGER BED DOMAIN-CONTAINING PROTEIN 5-LIKE"/>
    <property type="match status" value="1"/>
</dbReference>